<evidence type="ECO:0000313" key="3">
    <source>
        <dbReference type="EMBL" id="MBM6923852.1"/>
    </source>
</evidence>
<gene>
    <name evidence="3" type="ORF">H9X81_09155</name>
</gene>
<organism evidence="3 4">
    <name type="scientific">Hydrogenoanaerobacterium saccharovorans</name>
    <dbReference type="NCBI Taxonomy" id="474960"/>
    <lineage>
        <taxon>Bacteria</taxon>
        <taxon>Bacillati</taxon>
        <taxon>Bacillota</taxon>
        <taxon>Clostridia</taxon>
        <taxon>Eubacteriales</taxon>
        <taxon>Oscillospiraceae</taxon>
        <taxon>Hydrogenoanaerobacterium</taxon>
    </lineage>
</organism>
<dbReference type="RefSeq" id="WP_204721447.1">
    <property type="nucleotide sequence ID" value="NZ_JACSNR010000008.1"/>
</dbReference>
<feature type="transmembrane region" description="Helical" evidence="2">
    <location>
        <begin position="51"/>
        <end position="69"/>
    </location>
</feature>
<keyword evidence="2" id="KW-1133">Transmembrane helix</keyword>
<name>A0ABS2GN63_9FIRM</name>
<reference evidence="3 4" key="1">
    <citation type="journal article" date="2021" name="Sci. Rep.">
        <title>The distribution of antibiotic resistance genes in chicken gut microbiota commensals.</title>
        <authorList>
            <person name="Juricova H."/>
            <person name="Matiasovicova J."/>
            <person name="Kubasova T."/>
            <person name="Cejkova D."/>
            <person name="Rychlik I."/>
        </authorList>
    </citation>
    <scope>NUCLEOTIDE SEQUENCE [LARGE SCALE GENOMIC DNA]</scope>
    <source>
        <strain evidence="3 4">An564</strain>
    </source>
</reference>
<feature type="transmembrane region" description="Helical" evidence="2">
    <location>
        <begin position="26"/>
        <end position="45"/>
    </location>
</feature>
<evidence type="ECO:0000256" key="1">
    <source>
        <dbReference type="SAM" id="MobiDB-lite"/>
    </source>
</evidence>
<evidence type="ECO:0000313" key="4">
    <source>
        <dbReference type="Proteomes" id="UP000724149"/>
    </source>
</evidence>
<keyword evidence="2" id="KW-0472">Membrane</keyword>
<comment type="caution">
    <text evidence="3">The sequence shown here is derived from an EMBL/GenBank/DDBJ whole genome shotgun (WGS) entry which is preliminary data.</text>
</comment>
<protein>
    <recommendedName>
        <fullName evidence="5">DUF3137 domain-containing protein</fullName>
    </recommendedName>
</protein>
<keyword evidence="4" id="KW-1185">Reference proteome</keyword>
<dbReference type="Proteomes" id="UP000724149">
    <property type="component" value="Unassembled WGS sequence"/>
</dbReference>
<keyword evidence="2" id="KW-0812">Transmembrane</keyword>
<dbReference type="EMBL" id="JACSNR010000008">
    <property type="protein sequence ID" value="MBM6923852.1"/>
    <property type="molecule type" value="Genomic_DNA"/>
</dbReference>
<proteinExistence type="predicted"/>
<feature type="region of interest" description="Disordered" evidence="1">
    <location>
        <begin position="187"/>
        <end position="207"/>
    </location>
</feature>
<accession>A0ABS2GN63</accession>
<sequence>MQSALTPSADSAARDYYAREKYRSRLCLGGVSLGLAVLGCCAALLPGFQSAAGTLGIALVCAGLLALLCRRQLRCRGRVDSCLLRMRPLLVQQFYPGCGYCLLDSREIQRRLREPSDGIFSGGLGEYGGTLSWPSPRGAVLAHDLTENCPGGSVRDWVVYEYPLPADSPWRQVSYAQIRCLRTPAPEQTGSPLTASALGSHRSPGTLERTESWVGNTPLLLRADRPELCRTILTHGAAKPVLRFFREVDCRRHILCFCRGSLFVFARDSRLDQHWSRREGLCPEEIRRNTAAVCRILPLIPPLAG</sequence>
<evidence type="ECO:0008006" key="5">
    <source>
        <dbReference type="Google" id="ProtNLM"/>
    </source>
</evidence>
<evidence type="ECO:0000256" key="2">
    <source>
        <dbReference type="SAM" id="Phobius"/>
    </source>
</evidence>